<protein>
    <submittedName>
        <fullName evidence="2">Uncharacterized protein</fullName>
    </submittedName>
</protein>
<dbReference type="Proteomes" id="UP000887576">
    <property type="component" value="Unplaced"/>
</dbReference>
<accession>A0AC34RNB9</accession>
<sequence length="421" mass="46308">MEACQQGILQLDSLRQKHHKLMEQLRSQYPDFAPLINRPLEISNYDSTTLPSSSGRCESPMSSACVSHRSSVSIDSGYTSISSDPILGSSPMSYSAYRKKASTLDRVPHSSTMPSKPDVSNNENDPSVEIVEKTIESTAGLRLNRLRPNKNGEWQRPRSMYATLPGLADEDVVKSPKDEDREALAGVSVAATAKKLLDASTFSQITPPPLSRKFATFEKPTPPKPHPRSSQTLSALPSRALNSSSSTVHQNPPPTPVLKTVPRPPPQFAKFEAPIHLQNAKVYAPVQPRTLPPSPNSAFSPSLKKQSTPPMKPRSTSAGIIQPQRAFIVPILASSKEVFPRRIALPHDPPNFHLTRPTTALTRQTSSDSTNLSTASPMEARKLFLATPHTISRYGSVESRNEKASPNRNRREKYWQESEGL</sequence>
<evidence type="ECO:0000313" key="2">
    <source>
        <dbReference type="WBParaSite" id="JU765_v2.g8619.t1"/>
    </source>
</evidence>
<reference evidence="2" key="1">
    <citation type="submission" date="2022-11" db="UniProtKB">
        <authorList>
            <consortium name="WormBaseParasite"/>
        </authorList>
    </citation>
    <scope>IDENTIFICATION</scope>
</reference>
<organism evidence="1 2">
    <name type="scientific">Panagrolaimus sp. JU765</name>
    <dbReference type="NCBI Taxonomy" id="591449"/>
    <lineage>
        <taxon>Eukaryota</taxon>
        <taxon>Metazoa</taxon>
        <taxon>Ecdysozoa</taxon>
        <taxon>Nematoda</taxon>
        <taxon>Chromadorea</taxon>
        <taxon>Rhabditida</taxon>
        <taxon>Tylenchina</taxon>
        <taxon>Panagrolaimomorpha</taxon>
        <taxon>Panagrolaimoidea</taxon>
        <taxon>Panagrolaimidae</taxon>
        <taxon>Panagrolaimus</taxon>
    </lineage>
</organism>
<proteinExistence type="predicted"/>
<evidence type="ECO:0000313" key="1">
    <source>
        <dbReference type="Proteomes" id="UP000887576"/>
    </source>
</evidence>
<name>A0AC34RNB9_9BILA</name>
<dbReference type="WBParaSite" id="JU765_v2.g8619.t1">
    <property type="protein sequence ID" value="JU765_v2.g8619.t1"/>
    <property type="gene ID" value="JU765_v2.g8619"/>
</dbReference>